<feature type="region of interest" description="Disordered" evidence="1">
    <location>
        <begin position="80"/>
        <end position="115"/>
    </location>
</feature>
<dbReference type="Proteomes" id="UP000187013">
    <property type="component" value="Unassembled WGS sequence"/>
</dbReference>
<gene>
    <name evidence="2" type="ORF">ZYGR_0AK04160</name>
</gene>
<feature type="compositionally biased region" description="Basic residues" evidence="1">
    <location>
        <begin position="81"/>
        <end position="90"/>
    </location>
</feature>
<dbReference type="EMBL" id="BDGX01000037">
    <property type="protein sequence ID" value="GAV53914.1"/>
    <property type="molecule type" value="Genomic_DNA"/>
</dbReference>
<evidence type="ECO:0000313" key="3">
    <source>
        <dbReference type="Proteomes" id="UP000187013"/>
    </source>
</evidence>
<feature type="region of interest" description="Disordered" evidence="1">
    <location>
        <begin position="164"/>
        <end position="183"/>
    </location>
</feature>
<feature type="region of interest" description="Disordered" evidence="1">
    <location>
        <begin position="394"/>
        <end position="418"/>
    </location>
</feature>
<reference evidence="2 3" key="1">
    <citation type="submission" date="2016-08" db="EMBL/GenBank/DDBJ databases">
        <title>Draft genome sequence of allopolyploid Zygosaccharomyces rouxii.</title>
        <authorList>
            <person name="Watanabe J."/>
            <person name="Uehara K."/>
            <person name="Mogi Y."/>
            <person name="Tsukioka Y."/>
        </authorList>
    </citation>
    <scope>NUCLEOTIDE SEQUENCE [LARGE SCALE GENOMIC DNA]</scope>
    <source>
        <strain evidence="2 3">NBRC 110957</strain>
    </source>
</reference>
<name>A0A1Q3ADU4_ZYGRO</name>
<accession>A0A1Q3ADU4</accession>
<feature type="compositionally biased region" description="Polar residues" evidence="1">
    <location>
        <begin position="102"/>
        <end position="112"/>
    </location>
</feature>
<organism evidence="2 3">
    <name type="scientific">Zygosaccharomyces rouxii</name>
    <dbReference type="NCBI Taxonomy" id="4956"/>
    <lineage>
        <taxon>Eukaryota</taxon>
        <taxon>Fungi</taxon>
        <taxon>Dikarya</taxon>
        <taxon>Ascomycota</taxon>
        <taxon>Saccharomycotina</taxon>
        <taxon>Saccharomycetes</taxon>
        <taxon>Saccharomycetales</taxon>
        <taxon>Saccharomycetaceae</taxon>
        <taxon>Zygosaccharomyces</taxon>
    </lineage>
</organism>
<dbReference type="OrthoDB" id="10449567at2759"/>
<comment type="caution">
    <text evidence="2">The sequence shown here is derived from an EMBL/GenBank/DDBJ whole genome shotgun (WGS) entry which is preliminary data.</text>
</comment>
<evidence type="ECO:0000313" key="2">
    <source>
        <dbReference type="EMBL" id="GAV53914.1"/>
    </source>
</evidence>
<dbReference type="AlphaFoldDB" id="A0A1Q3ADU4"/>
<sequence length="542" mass="60676">MTRQTNTLVSHSICGKRKAGEAEISSRISTKVVDGETWTTFYYSNNHPKFWRNIERNHWKSVVSSSLLKNSANSMIEVNKKPRKRLHKGKERANDEHKPQLYKSSAGSNASPEKQCIKESTLITKAKEIEISKSADNFAALTDPESEEKVHKIKFWSSKRIRGSDEPSALQEEANRQRSPKKHRIRRWLNKESPEAILAQRIKKARYDFSVSAAEAAMVAAVRNRAKKIAKAGAFAAAAFARVVAEEVSTNASHGSIADTIIEACKDVARTSLVQRAKNGDYLILHQLFHYHFKFRGPNYYKPLEPCCYYITKSGSEPVIHCKMDEPIETFRSSAIAKDSPLVLFLKQVAEEGDAKAQADADTISVVHSNVQTNSQGTAPPVLAKVKEEILSARTKAEDSNRPHSKQQTNESPILGGHSEVPTIVKVQLDDFFSVKSGDIGWDVRTQAVPLKPTVKCHKGNRDVGYSTDRESILTPIKHFLETLNLHSTFDENINLDGERGRTAPRAVSKSIWQEKTFEPTSQFRVGSQYLSMRTSSVGMVR</sequence>
<protein>
    <submittedName>
        <fullName evidence="2">Uncharacterized protein</fullName>
    </submittedName>
</protein>
<evidence type="ECO:0000256" key="1">
    <source>
        <dbReference type="SAM" id="MobiDB-lite"/>
    </source>
</evidence>
<proteinExistence type="predicted"/>